<dbReference type="PROSITE" id="PS51257">
    <property type="entry name" value="PROKAR_LIPOPROTEIN"/>
    <property type="match status" value="1"/>
</dbReference>
<feature type="signal peptide" evidence="1">
    <location>
        <begin position="1"/>
        <end position="22"/>
    </location>
</feature>
<gene>
    <name evidence="2" type="ORF">U6A24_11275</name>
</gene>
<accession>A0ABU5ZW01</accession>
<reference evidence="2 3" key="1">
    <citation type="journal article" date="2013" name="Int. J. Syst. Evol. Microbiol.">
        <title>Aquimarina gracilis sp. nov., isolated from the gut microflora of a mussel, Mytilus coruscus, and emended description of Aquimarina spongiae.</title>
        <authorList>
            <person name="Park S.C."/>
            <person name="Choe H.N."/>
            <person name="Baik K.S."/>
            <person name="Seong C.N."/>
        </authorList>
    </citation>
    <scope>NUCLEOTIDE SEQUENCE [LARGE SCALE GENOMIC DNA]</scope>
    <source>
        <strain evidence="2 3">PSC32</strain>
    </source>
</reference>
<feature type="chain" id="PRO_5047455992" evidence="1">
    <location>
        <begin position="23"/>
        <end position="207"/>
    </location>
</feature>
<dbReference type="EMBL" id="JAYKLX010000005">
    <property type="protein sequence ID" value="MEB3346047.1"/>
    <property type="molecule type" value="Genomic_DNA"/>
</dbReference>
<keyword evidence="1" id="KW-0732">Signal</keyword>
<evidence type="ECO:0000313" key="3">
    <source>
        <dbReference type="Proteomes" id="UP001327027"/>
    </source>
</evidence>
<dbReference type="Proteomes" id="UP001327027">
    <property type="component" value="Unassembled WGS sequence"/>
</dbReference>
<protein>
    <submittedName>
        <fullName evidence="2">Uncharacterized protein</fullName>
    </submittedName>
</protein>
<organism evidence="2 3">
    <name type="scientific">Aquimarina gracilis</name>
    <dbReference type="NCBI Taxonomy" id="874422"/>
    <lineage>
        <taxon>Bacteria</taxon>
        <taxon>Pseudomonadati</taxon>
        <taxon>Bacteroidota</taxon>
        <taxon>Flavobacteriia</taxon>
        <taxon>Flavobacteriales</taxon>
        <taxon>Flavobacteriaceae</taxon>
        <taxon>Aquimarina</taxon>
    </lineage>
</organism>
<keyword evidence="3" id="KW-1185">Reference proteome</keyword>
<proteinExistence type="predicted"/>
<name>A0ABU5ZW01_9FLAO</name>
<comment type="caution">
    <text evidence="2">The sequence shown here is derived from an EMBL/GenBank/DDBJ whole genome shotgun (WGS) entry which is preliminary data.</text>
</comment>
<evidence type="ECO:0000313" key="2">
    <source>
        <dbReference type="EMBL" id="MEB3346047.1"/>
    </source>
</evidence>
<dbReference type="RefSeq" id="WP_324180077.1">
    <property type="nucleotide sequence ID" value="NZ_BAABAW010000006.1"/>
</dbReference>
<sequence>MLKGLRTSIVMFLLVFTSCSSTINNEEELLHWLGDMDNGFVKKNRANGFLLSMKYLPPEYLAINEMKKDSNDNMKDLNQYISEFKNSRTFLLTISNDDQSMNAGNYDVANMAEYGARIRDLSFNIKEILTLKTTSGKKYKPVLTTMENSYEIVNKRSIYMVFSDDEKEIMDSEQLDVVFEDTFLDTGINHFVFESKKINNLPNLNFN</sequence>
<evidence type="ECO:0000256" key="1">
    <source>
        <dbReference type="SAM" id="SignalP"/>
    </source>
</evidence>